<reference evidence="2 3" key="2">
    <citation type="submission" date="2018-11" db="EMBL/GenBank/DDBJ databases">
        <authorList>
            <consortium name="Pathogen Informatics"/>
        </authorList>
    </citation>
    <scope>NUCLEOTIDE SEQUENCE [LARGE SCALE GENOMIC DNA]</scope>
    <source>
        <strain evidence="2 3">NST_G2</strain>
    </source>
</reference>
<evidence type="ECO:0000313" key="3">
    <source>
        <dbReference type="Proteomes" id="UP000275846"/>
    </source>
</evidence>
<dbReference type="WBParaSite" id="SSLN_0000972201-mRNA-1">
    <property type="protein sequence ID" value="SSLN_0000972201-mRNA-1"/>
    <property type="gene ID" value="SSLN_0000972201"/>
</dbReference>
<evidence type="ECO:0000256" key="1">
    <source>
        <dbReference type="SAM" id="MobiDB-lite"/>
    </source>
</evidence>
<keyword evidence="3" id="KW-1185">Reference proteome</keyword>
<evidence type="ECO:0000313" key="2">
    <source>
        <dbReference type="EMBL" id="VDL95752.1"/>
    </source>
</evidence>
<reference evidence="4" key="1">
    <citation type="submission" date="2016-06" db="UniProtKB">
        <authorList>
            <consortium name="WormBaseParasite"/>
        </authorList>
    </citation>
    <scope>IDENTIFICATION</scope>
</reference>
<dbReference type="EMBL" id="UYSU01035198">
    <property type="protein sequence ID" value="VDL95752.1"/>
    <property type="molecule type" value="Genomic_DNA"/>
</dbReference>
<proteinExistence type="predicted"/>
<dbReference type="Proteomes" id="UP000275846">
    <property type="component" value="Unassembled WGS sequence"/>
</dbReference>
<name>A0A183SYR9_SCHSO</name>
<protein>
    <submittedName>
        <fullName evidence="2 4">Uncharacterized protein</fullName>
    </submittedName>
</protein>
<accession>A0A183SYR9</accession>
<sequence>MSKHRRDAHGQTQTGDEEVWESGSTNANIADEINDRCPPDNPPDEAMEESTYQQNSNYLPTQYILHE</sequence>
<gene>
    <name evidence="2" type="ORF">SSLN_LOCUS9367</name>
</gene>
<feature type="region of interest" description="Disordered" evidence="1">
    <location>
        <begin position="1"/>
        <end position="67"/>
    </location>
</feature>
<organism evidence="4">
    <name type="scientific">Schistocephalus solidus</name>
    <name type="common">Tapeworm</name>
    <dbReference type="NCBI Taxonomy" id="70667"/>
    <lineage>
        <taxon>Eukaryota</taxon>
        <taxon>Metazoa</taxon>
        <taxon>Spiralia</taxon>
        <taxon>Lophotrochozoa</taxon>
        <taxon>Platyhelminthes</taxon>
        <taxon>Cestoda</taxon>
        <taxon>Eucestoda</taxon>
        <taxon>Diphyllobothriidea</taxon>
        <taxon>Diphyllobothriidae</taxon>
        <taxon>Schistocephalus</taxon>
    </lineage>
</organism>
<feature type="compositionally biased region" description="Polar residues" evidence="1">
    <location>
        <begin position="50"/>
        <end position="60"/>
    </location>
</feature>
<dbReference type="AlphaFoldDB" id="A0A183SYR9"/>
<evidence type="ECO:0000313" key="4">
    <source>
        <dbReference type="WBParaSite" id="SSLN_0000972201-mRNA-1"/>
    </source>
</evidence>